<accession>A0A561ECQ0</accession>
<keyword evidence="4" id="KW-0408">Iron</keyword>
<dbReference type="Pfam" id="PF04055">
    <property type="entry name" value="Radical_SAM"/>
    <property type="match status" value="1"/>
</dbReference>
<dbReference type="GO" id="GO:0005829">
    <property type="term" value="C:cytosol"/>
    <property type="evidence" value="ECO:0007669"/>
    <property type="project" value="TreeGrafter"/>
</dbReference>
<dbReference type="EMBL" id="VIVQ01000001">
    <property type="protein sequence ID" value="TWE13398.1"/>
    <property type="molecule type" value="Genomic_DNA"/>
</dbReference>
<dbReference type="InterPro" id="IPR023404">
    <property type="entry name" value="rSAM_horseshoe"/>
</dbReference>
<gene>
    <name evidence="7" type="ORF">BKA23_2228</name>
</gene>
<organism evidence="7 8">
    <name type="scientific">Rudaeicoccus suwonensis</name>
    <dbReference type="NCBI Taxonomy" id="657409"/>
    <lineage>
        <taxon>Bacteria</taxon>
        <taxon>Bacillati</taxon>
        <taxon>Actinomycetota</taxon>
        <taxon>Actinomycetes</taxon>
        <taxon>Micrococcales</taxon>
        <taxon>Dermacoccaceae</taxon>
        <taxon>Rudaeicoccus</taxon>
    </lineage>
</organism>
<dbReference type="GO" id="GO:0051539">
    <property type="term" value="F:4 iron, 4 sulfur cluster binding"/>
    <property type="evidence" value="ECO:0007669"/>
    <property type="project" value="UniProtKB-KW"/>
</dbReference>
<dbReference type="RefSeq" id="WP_170226466.1">
    <property type="nucleotide sequence ID" value="NZ_VIVQ01000001.1"/>
</dbReference>
<dbReference type="InterPro" id="IPR058240">
    <property type="entry name" value="rSAM_sf"/>
</dbReference>
<name>A0A561ECQ0_9MICO</name>
<dbReference type="PROSITE" id="PS51332">
    <property type="entry name" value="B12_BINDING"/>
    <property type="match status" value="1"/>
</dbReference>
<dbReference type="SFLD" id="SFLDG01082">
    <property type="entry name" value="B12-binding_domain_containing"/>
    <property type="match status" value="1"/>
</dbReference>
<dbReference type="InterPro" id="IPR006158">
    <property type="entry name" value="Cobalamin-bd"/>
</dbReference>
<dbReference type="InterPro" id="IPR007197">
    <property type="entry name" value="rSAM"/>
</dbReference>
<feature type="domain" description="B12-binding" evidence="6">
    <location>
        <begin position="19"/>
        <end position="158"/>
    </location>
</feature>
<keyword evidence="3" id="KW-0479">Metal-binding</keyword>
<evidence type="ECO:0000256" key="5">
    <source>
        <dbReference type="ARBA" id="ARBA00023014"/>
    </source>
</evidence>
<sequence length="667" mass="73222">MNSGPIGVEERAVGARRSCVLVEFSIMPQMGYSLAMAYLRASVEADPEVGAQWSLSDHVVFQDVEDDTAVERFVDTLDSPDVVAFSVYFWNRQFSEQCATLIRSRWPDTVLVFGGNDVTDQAEQVFRGCPAVDIVVHGEGELTFPELLEAIYDGANLSTVQGISFRGDIGAVTTAPRPRIENLDLIPSPFLTGVIRPEQLAGTSMVVYETNRGCPYSCAFCYWGGATNSKVRQFSTERVLAELDYILTHCKDNTALFIADANFGIFGRDLDIAQELVRLSREHHKRLIVMTNWAKNSSSKVVEIASVLYDAGLTGAVTLSAQSFDAGTLEIAHRKNIKVSRYRSLQSEFIDRNIPTYTDLLWGLPGESLDVHVAGIEECLTSGGSPVIYPLLLLNNTEYTAARFRDDFAMRTRRLPSDMSNPHLLGDVVVAHSRMTEDDWMEGIRIRFALGVFWKCCYRATISYLNTAGGVEHTAILRRLADELFVNGLGDKVISALIADYLSMFSTPGFEGLQRAHDIIGASGIVEELHYQAVVKRLVFGAGGKDARDVAERVLRSIGREHGVCEVDISACLGADHAAMATIRSTIPRTEPDRRPRHLPAHITGALRGRGVLAMVAGTADTDVLVTATDCGRTFSFSSYAVSIWHGSSNPLRDCDVRDSLAKEIGA</sequence>
<keyword evidence="5" id="KW-0411">Iron-sulfur</keyword>
<evidence type="ECO:0000313" key="8">
    <source>
        <dbReference type="Proteomes" id="UP000318297"/>
    </source>
</evidence>
<keyword evidence="2" id="KW-0949">S-adenosyl-L-methionine</keyword>
<dbReference type="SFLD" id="SFLDG01123">
    <property type="entry name" value="methyltransferase_(Class_B)"/>
    <property type="match status" value="1"/>
</dbReference>
<evidence type="ECO:0000256" key="3">
    <source>
        <dbReference type="ARBA" id="ARBA00022723"/>
    </source>
</evidence>
<dbReference type="Proteomes" id="UP000318297">
    <property type="component" value="Unassembled WGS sequence"/>
</dbReference>
<evidence type="ECO:0000313" key="7">
    <source>
        <dbReference type="EMBL" id="TWE13398.1"/>
    </source>
</evidence>
<dbReference type="InterPro" id="IPR051198">
    <property type="entry name" value="BchE-like"/>
</dbReference>
<dbReference type="PANTHER" id="PTHR43409">
    <property type="entry name" value="ANAEROBIC MAGNESIUM-PROTOPORPHYRIN IX MONOMETHYL ESTER CYCLASE-RELATED"/>
    <property type="match status" value="1"/>
</dbReference>
<comment type="cofactor">
    <cofactor evidence="1">
        <name>[4Fe-4S] cluster</name>
        <dbReference type="ChEBI" id="CHEBI:49883"/>
    </cofactor>
</comment>
<evidence type="ECO:0000259" key="6">
    <source>
        <dbReference type="PROSITE" id="PS51332"/>
    </source>
</evidence>
<dbReference type="Gene3D" id="3.80.30.20">
    <property type="entry name" value="tm_1862 like domain"/>
    <property type="match status" value="1"/>
</dbReference>
<dbReference type="Pfam" id="PF02310">
    <property type="entry name" value="B12-binding"/>
    <property type="match status" value="1"/>
</dbReference>
<evidence type="ECO:0000256" key="4">
    <source>
        <dbReference type="ARBA" id="ARBA00023004"/>
    </source>
</evidence>
<comment type="caution">
    <text evidence="7">The sequence shown here is derived from an EMBL/GenBank/DDBJ whole genome shotgun (WGS) entry which is preliminary data.</text>
</comment>
<dbReference type="GO" id="GO:0031419">
    <property type="term" value="F:cobalamin binding"/>
    <property type="evidence" value="ECO:0007669"/>
    <property type="project" value="InterPro"/>
</dbReference>
<dbReference type="GO" id="GO:0046872">
    <property type="term" value="F:metal ion binding"/>
    <property type="evidence" value="ECO:0007669"/>
    <property type="project" value="UniProtKB-KW"/>
</dbReference>
<proteinExistence type="predicted"/>
<protein>
    <submittedName>
        <fullName evidence="7">Radical SAM family protein</fullName>
    </submittedName>
</protein>
<dbReference type="SFLD" id="SFLDS00029">
    <property type="entry name" value="Radical_SAM"/>
    <property type="match status" value="1"/>
</dbReference>
<dbReference type="SUPFAM" id="SSF102114">
    <property type="entry name" value="Radical SAM enzymes"/>
    <property type="match status" value="1"/>
</dbReference>
<dbReference type="SMART" id="SM00729">
    <property type="entry name" value="Elp3"/>
    <property type="match status" value="1"/>
</dbReference>
<dbReference type="PANTHER" id="PTHR43409:SF16">
    <property type="entry name" value="SLR0320 PROTEIN"/>
    <property type="match status" value="1"/>
</dbReference>
<dbReference type="InterPro" id="IPR034466">
    <property type="entry name" value="Methyltransferase_Class_B"/>
</dbReference>
<dbReference type="InterPro" id="IPR006638">
    <property type="entry name" value="Elp3/MiaA/NifB-like_rSAM"/>
</dbReference>
<keyword evidence="8" id="KW-1185">Reference proteome</keyword>
<dbReference type="GO" id="GO:0003824">
    <property type="term" value="F:catalytic activity"/>
    <property type="evidence" value="ECO:0007669"/>
    <property type="project" value="InterPro"/>
</dbReference>
<dbReference type="CDD" id="cd02068">
    <property type="entry name" value="radical_SAM_B12_BD"/>
    <property type="match status" value="1"/>
</dbReference>
<dbReference type="Gene3D" id="3.40.50.280">
    <property type="entry name" value="Cobalamin-binding domain"/>
    <property type="match status" value="1"/>
</dbReference>
<reference evidence="7 8" key="1">
    <citation type="submission" date="2019-06" db="EMBL/GenBank/DDBJ databases">
        <title>Sequencing the genomes of 1000 actinobacteria strains.</title>
        <authorList>
            <person name="Klenk H.-P."/>
        </authorList>
    </citation>
    <scope>NUCLEOTIDE SEQUENCE [LARGE SCALE GENOMIC DNA]</scope>
    <source>
        <strain evidence="7 8">DSM 19560</strain>
    </source>
</reference>
<evidence type="ECO:0000256" key="1">
    <source>
        <dbReference type="ARBA" id="ARBA00001966"/>
    </source>
</evidence>
<evidence type="ECO:0000256" key="2">
    <source>
        <dbReference type="ARBA" id="ARBA00022691"/>
    </source>
</evidence>
<dbReference type="AlphaFoldDB" id="A0A561ECQ0"/>